<evidence type="ECO:0000256" key="1">
    <source>
        <dbReference type="ARBA" id="ARBA00004141"/>
    </source>
</evidence>
<keyword evidence="4 7" id="KW-1133">Transmembrane helix</keyword>
<comment type="similarity">
    <text evidence="2">Belongs to the major facilitator superfamily. Proton-dependent oligopeptide transporter (POT/PTR) (TC 2.A.17) family.</text>
</comment>
<evidence type="ECO:0000256" key="7">
    <source>
        <dbReference type="SAM" id="Phobius"/>
    </source>
</evidence>
<comment type="subcellular location">
    <subcellularLocation>
        <location evidence="1">Membrane</location>
        <topology evidence="1">Multi-pass membrane protein</topology>
    </subcellularLocation>
</comment>
<evidence type="ECO:0000256" key="2">
    <source>
        <dbReference type="ARBA" id="ARBA00005982"/>
    </source>
</evidence>
<evidence type="ECO:0000256" key="5">
    <source>
        <dbReference type="ARBA" id="ARBA00023136"/>
    </source>
</evidence>
<feature type="transmembrane region" description="Helical" evidence="7">
    <location>
        <begin position="144"/>
        <end position="165"/>
    </location>
</feature>
<dbReference type="InterPro" id="IPR000109">
    <property type="entry name" value="POT_fam"/>
</dbReference>
<dbReference type="InterPro" id="IPR036259">
    <property type="entry name" value="MFS_trans_sf"/>
</dbReference>
<dbReference type="GO" id="GO:0022857">
    <property type="term" value="F:transmembrane transporter activity"/>
    <property type="evidence" value="ECO:0007669"/>
    <property type="project" value="InterPro"/>
</dbReference>
<evidence type="ECO:0000256" key="3">
    <source>
        <dbReference type="ARBA" id="ARBA00022692"/>
    </source>
</evidence>
<keyword evidence="5 7" id="KW-0472">Membrane</keyword>
<dbReference type="EMBL" id="JACGWM010001940">
    <property type="protein sequence ID" value="KAL0285424.1"/>
    <property type="molecule type" value="Genomic_DNA"/>
</dbReference>
<protein>
    <submittedName>
        <fullName evidence="8">Protein NRT1/ PTR FAMILY 2.11</fullName>
    </submittedName>
</protein>
<keyword evidence="3 7" id="KW-0812">Transmembrane</keyword>
<dbReference type="Pfam" id="PF00854">
    <property type="entry name" value="PTR2"/>
    <property type="match status" value="1"/>
</dbReference>
<accession>A0AAW2ITB6</accession>
<name>A0AAW2ITB6_9LAMI</name>
<gene>
    <name evidence="8" type="ORF">Scaly_2819900</name>
</gene>
<evidence type="ECO:0000256" key="4">
    <source>
        <dbReference type="ARBA" id="ARBA00022989"/>
    </source>
</evidence>
<reference evidence="8" key="1">
    <citation type="submission" date="2020-06" db="EMBL/GenBank/DDBJ databases">
        <authorList>
            <person name="Li T."/>
            <person name="Hu X."/>
            <person name="Zhang T."/>
            <person name="Song X."/>
            <person name="Zhang H."/>
            <person name="Dai N."/>
            <person name="Sheng W."/>
            <person name="Hou X."/>
            <person name="Wei L."/>
        </authorList>
    </citation>
    <scope>NUCLEOTIDE SEQUENCE</scope>
    <source>
        <strain evidence="8">KEN8</strain>
        <tissue evidence="8">Leaf</tissue>
    </source>
</reference>
<dbReference type="AlphaFoldDB" id="A0AAW2ITB6"/>
<dbReference type="Gene3D" id="1.20.1250.20">
    <property type="entry name" value="MFS general substrate transporter like domains"/>
    <property type="match status" value="1"/>
</dbReference>
<proteinExistence type="inferred from homology"/>
<feature type="transmembrane region" description="Helical" evidence="7">
    <location>
        <begin position="64"/>
        <end position="82"/>
    </location>
</feature>
<dbReference type="PANTHER" id="PTHR11654">
    <property type="entry name" value="OLIGOPEPTIDE TRANSPORTER-RELATED"/>
    <property type="match status" value="1"/>
</dbReference>
<dbReference type="GO" id="GO:0016020">
    <property type="term" value="C:membrane"/>
    <property type="evidence" value="ECO:0007669"/>
    <property type="project" value="UniProtKB-SubCell"/>
</dbReference>
<feature type="transmembrane region" description="Helical" evidence="7">
    <location>
        <begin position="224"/>
        <end position="245"/>
    </location>
</feature>
<evidence type="ECO:0000256" key="6">
    <source>
        <dbReference type="ARBA" id="ARBA00044504"/>
    </source>
</evidence>
<reference evidence="8" key="2">
    <citation type="journal article" date="2024" name="Plant">
        <title>Genomic evolution and insights into agronomic trait innovations of Sesamum species.</title>
        <authorList>
            <person name="Miao H."/>
            <person name="Wang L."/>
            <person name="Qu L."/>
            <person name="Liu H."/>
            <person name="Sun Y."/>
            <person name="Le M."/>
            <person name="Wang Q."/>
            <person name="Wei S."/>
            <person name="Zheng Y."/>
            <person name="Lin W."/>
            <person name="Duan Y."/>
            <person name="Cao H."/>
            <person name="Xiong S."/>
            <person name="Wang X."/>
            <person name="Wei L."/>
            <person name="Li C."/>
            <person name="Ma Q."/>
            <person name="Ju M."/>
            <person name="Zhao R."/>
            <person name="Li G."/>
            <person name="Mu C."/>
            <person name="Tian Q."/>
            <person name="Mei H."/>
            <person name="Zhang T."/>
            <person name="Gao T."/>
            <person name="Zhang H."/>
        </authorList>
    </citation>
    <scope>NUCLEOTIDE SEQUENCE</scope>
    <source>
        <strain evidence="8">KEN8</strain>
    </source>
</reference>
<organism evidence="8">
    <name type="scientific">Sesamum calycinum</name>
    <dbReference type="NCBI Taxonomy" id="2727403"/>
    <lineage>
        <taxon>Eukaryota</taxon>
        <taxon>Viridiplantae</taxon>
        <taxon>Streptophyta</taxon>
        <taxon>Embryophyta</taxon>
        <taxon>Tracheophyta</taxon>
        <taxon>Spermatophyta</taxon>
        <taxon>Magnoliopsida</taxon>
        <taxon>eudicotyledons</taxon>
        <taxon>Gunneridae</taxon>
        <taxon>Pentapetalae</taxon>
        <taxon>asterids</taxon>
        <taxon>lamiids</taxon>
        <taxon>Lamiales</taxon>
        <taxon>Pedaliaceae</taxon>
        <taxon>Sesamum</taxon>
    </lineage>
</organism>
<comment type="caution">
    <text evidence="8">The sequence shown here is derived from an EMBL/GenBank/DDBJ whole genome shotgun (WGS) entry which is preliminary data.</text>
</comment>
<sequence>MHPRVMDDGWVVDVDEEISIDCLLCLDFLDKAAIITPEDEIKADGSAANPWNLCSMQQVEEAKCVIRVIPVSLTAILYHIGAQQQYVVFQALQSDKHLGNTGFQIPAASYFIFAMLSLILWVPVYDRLVVSFMRRIKKGERIAVLQRIGIGLFIMIVESLVGAFVEEQRRISTLRRASAVSPMSAMWLVPQLVRAGLAEAFNLIGQIEFYYKQFQENMRSIAGAFFFCGNVVSNYVYSFLISVVHRMTEGSSTGN</sequence>
<comment type="similarity">
    <text evidence="6">Belongs to the major facilitator superfamily. Phosphate:H(+) symporter (TC 2.A.1.9) family.</text>
</comment>
<feature type="transmembrane region" description="Helical" evidence="7">
    <location>
        <begin position="102"/>
        <end position="124"/>
    </location>
</feature>
<evidence type="ECO:0000313" key="8">
    <source>
        <dbReference type="EMBL" id="KAL0285424.1"/>
    </source>
</evidence>